<comment type="subcellular location">
    <subcellularLocation>
        <location evidence="12">Cytoplasm</location>
    </subcellularLocation>
</comment>
<evidence type="ECO:0000256" key="13">
    <source>
        <dbReference type="SAM" id="Phobius"/>
    </source>
</evidence>
<evidence type="ECO:0000256" key="7">
    <source>
        <dbReference type="ARBA" id="ARBA00019046"/>
    </source>
</evidence>
<dbReference type="InterPro" id="IPR002937">
    <property type="entry name" value="Amino_oxidase"/>
</dbReference>
<comment type="similarity">
    <text evidence="5 12">Belongs to the protoporphyrinogen/coproporphyrinogen oxidase family. Coproporphyrinogen III oxidase subfamily.</text>
</comment>
<dbReference type="InterPro" id="IPR050464">
    <property type="entry name" value="Zeta_carotene_desat/Oxidored"/>
</dbReference>
<dbReference type="Gene3D" id="3.50.50.60">
    <property type="entry name" value="FAD/NAD(P)-binding domain"/>
    <property type="match status" value="1"/>
</dbReference>
<dbReference type="GO" id="GO:0005737">
    <property type="term" value="C:cytoplasm"/>
    <property type="evidence" value="ECO:0007669"/>
    <property type="project" value="UniProtKB-SubCell"/>
</dbReference>
<dbReference type="InterPro" id="IPR036188">
    <property type="entry name" value="FAD/NAD-bd_sf"/>
</dbReference>
<dbReference type="SUPFAM" id="SSF54373">
    <property type="entry name" value="FAD-linked reductases, C-terminal domain"/>
    <property type="match status" value="1"/>
</dbReference>
<dbReference type="SUPFAM" id="SSF51905">
    <property type="entry name" value="FAD/NAD(P)-binding domain"/>
    <property type="match status" value="1"/>
</dbReference>
<dbReference type="Proteomes" id="UP000595703">
    <property type="component" value="Chromosome"/>
</dbReference>
<evidence type="ECO:0000256" key="3">
    <source>
        <dbReference type="ARBA" id="ARBA00002185"/>
    </source>
</evidence>
<evidence type="ECO:0000313" key="16">
    <source>
        <dbReference type="Proteomes" id="UP000595703"/>
    </source>
</evidence>
<dbReference type="Gene3D" id="3.90.660.20">
    <property type="entry name" value="Protoporphyrinogen oxidase, mitochondrial, domain 2"/>
    <property type="match status" value="1"/>
</dbReference>
<evidence type="ECO:0000256" key="8">
    <source>
        <dbReference type="ARBA" id="ARBA00022630"/>
    </source>
</evidence>
<comment type="function">
    <text evidence="3 12">Involved in coproporphyrin-dependent heme b biosynthesis. Catalyzes the oxidation of coproporphyrinogen III to coproporphyrin III.</text>
</comment>
<dbReference type="UniPathway" id="UPA00252"/>
<organism evidence="15 16">
    <name type="scientific">Actinacidiphila reveromycinica</name>
    <dbReference type="NCBI Taxonomy" id="659352"/>
    <lineage>
        <taxon>Bacteria</taxon>
        <taxon>Bacillati</taxon>
        <taxon>Actinomycetota</taxon>
        <taxon>Actinomycetes</taxon>
        <taxon>Kitasatosporales</taxon>
        <taxon>Streptomycetaceae</taxon>
        <taxon>Actinacidiphila</taxon>
    </lineage>
</organism>
<evidence type="ECO:0000256" key="1">
    <source>
        <dbReference type="ARBA" id="ARBA00001755"/>
    </source>
</evidence>
<keyword evidence="13" id="KW-1133">Transmembrane helix</keyword>
<evidence type="ECO:0000256" key="9">
    <source>
        <dbReference type="ARBA" id="ARBA00022827"/>
    </source>
</evidence>
<evidence type="ECO:0000259" key="14">
    <source>
        <dbReference type="Pfam" id="PF01593"/>
    </source>
</evidence>
<comment type="cofactor">
    <cofactor evidence="2 12">
        <name>FAD</name>
        <dbReference type="ChEBI" id="CHEBI:57692"/>
    </cofactor>
</comment>
<dbReference type="InterPro" id="IPR004572">
    <property type="entry name" value="Protoporphyrinogen_oxidase"/>
</dbReference>
<evidence type="ECO:0000256" key="11">
    <source>
        <dbReference type="ARBA" id="ARBA00023133"/>
    </source>
</evidence>
<evidence type="ECO:0000313" key="15">
    <source>
        <dbReference type="EMBL" id="BBA96364.1"/>
    </source>
</evidence>
<evidence type="ECO:0000256" key="12">
    <source>
        <dbReference type="RuleBase" id="RU364052"/>
    </source>
</evidence>
<evidence type="ECO:0000256" key="4">
    <source>
        <dbReference type="ARBA" id="ARBA00004744"/>
    </source>
</evidence>
<dbReference type="NCBIfam" id="TIGR00562">
    <property type="entry name" value="proto_IX_ox"/>
    <property type="match status" value="1"/>
</dbReference>
<reference evidence="15 16" key="4">
    <citation type="journal article" date="2020" name="Sci. Rep.">
        <title>beta-carboline chemical signals induce reveromycin production through a LuxR family regulator in Streptomyces sp. SN-593.</title>
        <authorList>
            <person name="Panthee S."/>
            <person name="Kito N."/>
            <person name="Hayashi T."/>
            <person name="Shimizu T."/>
            <person name="Ishikawa J."/>
            <person name="Hamamoto H."/>
            <person name="Osada H."/>
            <person name="Takahashi S."/>
        </authorList>
    </citation>
    <scope>NUCLEOTIDE SEQUENCE [LARGE SCALE GENOMIC DNA]</scope>
    <source>
        <strain evidence="15 16">SN-593</strain>
    </source>
</reference>
<reference evidence="15 16" key="1">
    <citation type="journal article" date="2010" name="J. Bacteriol.">
        <title>Biochemical characterization of a novel indole prenyltransferase from Streptomyces sp. SN-593.</title>
        <authorList>
            <person name="Takahashi S."/>
            <person name="Takagi H."/>
            <person name="Toyoda A."/>
            <person name="Uramoto M."/>
            <person name="Nogawa T."/>
            <person name="Ueki M."/>
            <person name="Sakaki Y."/>
            <person name="Osada H."/>
        </authorList>
    </citation>
    <scope>NUCLEOTIDE SEQUENCE [LARGE SCALE GENOMIC DNA]</scope>
    <source>
        <strain evidence="15 16">SN-593</strain>
    </source>
</reference>
<comment type="pathway">
    <text evidence="4 12">Porphyrin-containing compound metabolism; protoheme biosynthesis.</text>
</comment>
<keyword evidence="9 12" id="KW-0274">FAD</keyword>
<reference evidence="15 16" key="2">
    <citation type="journal article" date="2011" name="J. Antibiot.">
        <title>Furaquinocins I and J: novel polyketide isoprenoid hybrid compounds from Streptomyces reveromyceticus SN-593.</title>
        <authorList>
            <person name="Panthee S."/>
            <person name="Takahashi S."/>
            <person name="Takagi H."/>
            <person name="Nogawa T."/>
            <person name="Oowada E."/>
            <person name="Uramoto M."/>
            <person name="Osada H."/>
        </authorList>
    </citation>
    <scope>NUCLEOTIDE SEQUENCE [LARGE SCALE GENOMIC DNA]</scope>
    <source>
        <strain evidence="15 16">SN-593</strain>
    </source>
</reference>
<dbReference type="PANTHER" id="PTHR42923">
    <property type="entry name" value="PROTOPORPHYRINOGEN OXIDASE"/>
    <property type="match status" value="1"/>
</dbReference>
<dbReference type="KEGG" id="arev:RVR_1632"/>
<keyword evidence="16" id="KW-1185">Reference proteome</keyword>
<sequence length="490" mass="49637">MADNGMAQTRGVPHVVVVGGGVAGLAAAFFLRNEPVRVTVLEGSSRIGGQLAVSELAGTVIDEGAESTYARRPKTARLLREAGLDDRVVSAGTKAMGIRTGDAVRPLPDRQFMGVPCDMDELAASGILSEAAVERAREDAVLPMAAPQGDVSVAEFVGGRFGREVVDRLVDPFLADAYFGRAEELSLAATLSPLVGAARRHPSLAQAAGALIPPLPEDGVRPPTGISTLVGGLGRLPRVLADALLAQSPGSVVRTGAAVRTLARGAQGWRLGVDGAAGPGTVDADAVVLAAPAGATGRLLAGLPGTADATAALAAVPHAGSVIITLAYPRDALAAMRARGHSGYRVPAVDGRPMKVVTFSTVKWPHMAGEVEIVRCQAGGSGDGDVLGRDDADLVALAAAEVAGAAGVAGAPVASRVTRWADAVPQYTVGHLDRVERIRASVAAQPSLAVCGALYDGVGIGQCVVSALKAVDQVLDSLREAVPAAVPAQD</sequence>
<dbReference type="GO" id="GO:0006783">
    <property type="term" value="P:heme biosynthetic process"/>
    <property type="evidence" value="ECO:0007669"/>
    <property type="project" value="UniProtKB-UniRule"/>
</dbReference>
<dbReference type="Pfam" id="PF01593">
    <property type="entry name" value="Amino_oxidase"/>
    <property type="match status" value="1"/>
</dbReference>
<name>A0A7U3VMA1_9ACTN</name>
<protein>
    <recommendedName>
        <fullName evidence="7 12">Coproporphyrinogen III oxidase</fullName>
        <ecNumber evidence="6 12">1.3.3.15</ecNumber>
    </recommendedName>
</protein>
<keyword evidence="10 12" id="KW-0560">Oxidoreductase</keyword>
<dbReference type="PANTHER" id="PTHR42923:SF3">
    <property type="entry name" value="PROTOPORPHYRINOGEN OXIDASE"/>
    <property type="match status" value="1"/>
</dbReference>
<proteinExistence type="inferred from homology"/>
<evidence type="ECO:0000256" key="5">
    <source>
        <dbReference type="ARBA" id="ARBA00008310"/>
    </source>
</evidence>
<dbReference type="EC" id="1.3.3.15" evidence="6 12"/>
<comment type="catalytic activity">
    <reaction evidence="1">
        <text>coproporphyrinogen III + 3 O2 = coproporphyrin III + 3 H2O2</text>
        <dbReference type="Rhea" id="RHEA:43436"/>
        <dbReference type="ChEBI" id="CHEBI:15379"/>
        <dbReference type="ChEBI" id="CHEBI:16240"/>
        <dbReference type="ChEBI" id="CHEBI:57309"/>
        <dbReference type="ChEBI" id="CHEBI:131725"/>
        <dbReference type="EC" id="1.3.3.15"/>
    </reaction>
    <physiologicalReaction direction="left-to-right" evidence="1">
        <dbReference type="Rhea" id="RHEA:43437"/>
    </physiologicalReaction>
</comment>
<keyword evidence="8 12" id="KW-0285">Flavoprotein</keyword>
<evidence type="ECO:0000256" key="6">
    <source>
        <dbReference type="ARBA" id="ARBA00012402"/>
    </source>
</evidence>
<dbReference type="RefSeq" id="WP_202232808.1">
    <property type="nucleotide sequence ID" value="NZ_AP018365.1"/>
</dbReference>
<gene>
    <name evidence="15" type="ORF">RVR_1632</name>
</gene>
<dbReference type="GO" id="GO:0004729">
    <property type="term" value="F:oxygen-dependent protoporphyrinogen oxidase activity"/>
    <property type="evidence" value="ECO:0007669"/>
    <property type="project" value="UniProtKB-UniRule"/>
</dbReference>
<dbReference type="Gene3D" id="1.10.3110.10">
    <property type="entry name" value="protoporphyrinogen ix oxidase, domain 3"/>
    <property type="match status" value="1"/>
</dbReference>
<dbReference type="EMBL" id="AP018365">
    <property type="protein sequence ID" value="BBA96364.1"/>
    <property type="molecule type" value="Genomic_DNA"/>
</dbReference>
<feature type="domain" description="Amine oxidase" evidence="14">
    <location>
        <begin position="22"/>
        <end position="475"/>
    </location>
</feature>
<evidence type="ECO:0000256" key="10">
    <source>
        <dbReference type="ARBA" id="ARBA00023002"/>
    </source>
</evidence>
<keyword evidence="11 12" id="KW-0350">Heme biosynthesis</keyword>
<accession>A0A7U3VMA1</accession>
<feature type="transmembrane region" description="Helical" evidence="13">
    <location>
        <begin position="12"/>
        <end position="31"/>
    </location>
</feature>
<reference evidence="15 16" key="3">
    <citation type="journal article" date="2011" name="Nat. Chem. Biol.">
        <title>Reveromycin A biosynthesis uses RevG and RevJ for stereospecific spiroacetal formation.</title>
        <authorList>
            <person name="Takahashi S."/>
            <person name="Toyoda A."/>
            <person name="Sekiyama Y."/>
            <person name="Takagi H."/>
            <person name="Nogawa T."/>
            <person name="Uramoto M."/>
            <person name="Suzuki R."/>
            <person name="Koshino H."/>
            <person name="Kumano T."/>
            <person name="Panthee S."/>
            <person name="Dairi T."/>
            <person name="Ishikawa J."/>
            <person name="Ikeda H."/>
            <person name="Sakaki Y."/>
            <person name="Osada H."/>
        </authorList>
    </citation>
    <scope>NUCLEOTIDE SEQUENCE [LARGE SCALE GENOMIC DNA]</scope>
    <source>
        <strain evidence="15 16">SN-593</strain>
    </source>
</reference>
<keyword evidence="12" id="KW-0963">Cytoplasm</keyword>
<keyword evidence="13" id="KW-0812">Transmembrane</keyword>
<keyword evidence="13" id="KW-0472">Membrane</keyword>
<dbReference type="AlphaFoldDB" id="A0A7U3VMA1"/>
<evidence type="ECO:0000256" key="2">
    <source>
        <dbReference type="ARBA" id="ARBA00001974"/>
    </source>
</evidence>